<dbReference type="RefSeq" id="XP_002848103.1">
    <property type="nucleotide sequence ID" value="XM_002848057.1"/>
</dbReference>
<gene>
    <name evidence="3" type="ORF">MCYG_03609</name>
</gene>
<dbReference type="Pfam" id="PF00646">
    <property type="entry name" value="F-box"/>
    <property type="match status" value="1"/>
</dbReference>
<accession>C5FM68</accession>
<sequence>MSTTPDETPDEQLSEEYLITHLSHRPPHQLAGRISVSDPPKLSTLPPHSGPSSIGRLDVLPLEILHDTLNSLDFRTLSRLSYVSKRGRSVVESLPAYRELMKHAPDTLKALGKSQLISFHPAGRLRAVLRSESCVWCGQYGPFLFLPTLDRCCYECQRSNPSLWVMTTDLARYCFSLTTTQVRTLPIMRSIYGVYDVSHELSRRRRLKLVSVKAAKELSQSLPEPAVPVPPGRSRMPNLDHFQTAPLEPTRDKETGALVRAQYCSRTDECCGMASICFPSLQPDNSRENGLWCRGCYRASELYRFTYAIYRVVSFVNPPRALVGTNMCALSKREFLEHIEQCPGARDLLAALRRGMRN</sequence>
<dbReference type="GeneID" id="9229425"/>
<dbReference type="InterPro" id="IPR001810">
    <property type="entry name" value="F-box_dom"/>
</dbReference>
<dbReference type="Proteomes" id="UP000002035">
    <property type="component" value="Unassembled WGS sequence"/>
</dbReference>
<dbReference type="OMA" id="IFRHFHE"/>
<evidence type="ECO:0000313" key="3">
    <source>
        <dbReference type="EMBL" id="EEQ30790.1"/>
    </source>
</evidence>
<dbReference type="EMBL" id="DS995703">
    <property type="protein sequence ID" value="EEQ30790.1"/>
    <property type="molecule type" value="Genomic_DNA"/>
</dbReference>
<dbReference type="SUPFAM" id="SSF81383">
    <property type="entry name" value="F-box domain"/>
    <property type="match status" value="1"/>
</dbReference>
<proteinExistence type="predicted"/>
<dbReference type="HOGENOM" id="CLU_040048_0_0_1"/>
<dbReference type="VEuPathDB" id="FungiDB:MCYG_03609"/>
<dbReference type="AlphaFoldDB" id="C5FM68"/>
<dbReference type="STRING" id="554155.C5FM68"/>
<dbReference type="eggNOG" id="ENOG502S0Y1">
    <property type="taxonomic scope" value="Eukaryota"/>
</dbReference>
<dbReference type="OrthoDB" id="2687876at2759"/>
<name>C5FM68_ARTOC</name>
<feature type="region of interest" description="Disordered" evidence="1">
    <location>
        <begin position="31"/>
        <end position="50"/>
    </location>
</feature>
<evidence type="ECO:0000256" key="1">
    <source>
        <dbReference type="SAM" id="MobiDB-lite"/>
    </source>
</evidence>
<dbReference type="PROSITE" id="PS50181">
    <property type="entry name" value="FBOX"/>
    <property type="match status" value="1"/>
</dbReference>
<protein>
    <recommendedName>
        <fullName evidence="2">F-box domain-containing protein</fullName>
    </recommendedName>
</protein>
<keyword evidence="4" id="KW-1185">Reference proteome</keyword>
<evidence type="ECO:0000259" key="2">
    <source>
        <dbReference type="PROSITE" id="PS50181"/>
    </source>
</evidence>
<organism evidence="3 4">
    <name type="scientific">Arthroderma otae (strain ATCC MYA-4605 / CBS 113480)</name>
    <name type="common">Microsporum canis</name>
    <dbReference type="NCBI Taxonomy" id="554155"/>
    <lineage>
        <taxon>Eukaryota</taxon>
        <taxon>Fungi</taxon>
        <taxon>Dikarya</taxon>
        <taxon>Ascomycota</taxon>
        <taxon>Pezizomycotina</taxon>
        <taxon>Eurotiomycetes</taxon>
        <taxon>Eurotiomycetidae</taxon>
        <taxon>Onygenales</taxon>
        <taxon>Arthrodermataceae</taxon>
        <taxon>Microsporum</taxon>
    </lineage>
</organism>
<dbReference type="InterPro" id="IPR036047">
    <property type="entry name" value="F-box-like_dom_sf"/>
</dbReference>
<evidence type="ECO:0000313" key="4">
    <source>
        <dbReference type="Proteomes" id="UP000002035"/>
    </source>
</evidence>
<feature type="domain" description="F-box" evidence="2">
    <location>
        <begin position="54"/>
        <end position="100"/>
    </location>
</feature>
<reference evidence="4" key="1">
    <citation type="journal article" date="2012" name="MBio">
        <title>Comparative genome analysis of Trichophyton rubrum and related dermatophytes reveals candidate genes involved in infection.</title>
        <authorList>
            <person name="Martinez D.A."/>
            <person name="Oliver B.G."/>
            <person name="Graeser Y."/>
            <person name="Goldberg J.M."/>
            <person name="Li W."/>
            <person name="Martinez-Rossi N.M."/>
            <person name="Monod M."/>
            <person name="Shelest E."/>
            <person name="Barton R.C."/>
            <person name="Birch E."/>
            <person name="Brakhage A.A."/>
            <person name="Chen Z."/>
            <person name="Gurr S.J."/>
            <person name="Heiman D."/>
            <person name="Heitman J."/>
            <person name="Kosti I."/>
            <person name="Rossi A."/>
            <person name="Saif S."/>
            <person name="Samalova M."/>
            <person name="Saunders C.W."/>
            <person name="Shea T."/>
            <person name="Summerbell R.C."/>
            <person name="Xu J."/>
            <person name="Young S."/>
            <person name="Zeng Q."/>
            <person name="Birren B.W."/>
            <person name="Cuomo C.A."/>
            <person name="White T.C."/>
        </authorList>
    </citation>
    <scope>NUCLEOTIDE SEQUENCE [LARGE SCALE GENOMIC DNA]</scope>
    <source>
        <strain evidence="4">ATCC MYA-4605 / CBS 113480</strain>
    </source>
</reference>